<dbReference type="PANTHER" id="PTHR34310:SF5">
    <property type="entry name" value="DUF427 DOMAIN PROTEIN (AFU_ORTHOLOGUE AFUA_3G02220)"/>
    <property type="match status" value="1"/>
</dbReference>
<dbReference type="GeneID" id="36541253"/>
<dbReference type="EMBL" id="MSFM01000010">
    <property type="protein sequence ID" value="PKY02018.1"/>
    <property type="molecule type" value="Genomic_DNA"/>
</dbReference>
<dbReference type="OrthoDB" id="18996at2759"/>
<dbReference type="VEuPathDB" id="FungiDB:P168DRAFT_240725"/>
<reference evidence="2" key="1">
    <citation type="submission" date="2016-12" db="EMBL/GenBank/DDBJ databases">
        <title>The genomes of Aspergillus section Nigri reveals drivers in fungal speciation.</title>
        <authorList>
            <consortium name="DOE Joint Genome Institute"/>
            <person name="Vesth T.C."/>
            <person name="Nybo J."/>
            <person name="Theobald S."/>
            <person name="Brandl J."/>
            <person name="Frisvad J.C."/>
            <person name="Nielsen K.F."/>
            <person name="Lyhne E.K."/>
            <person name="Kogle M.E."/>
            <person name="Kuo A."/>
            <person name="Riley R."/>
            <person name="Clum A."/>
            <person name="Nolan M."/>
            <person name="Lipzen A."/>
            <person name="Salamov A."/>
            <person name="Henrissat B."/>
            <person name="Wiebenga A."/>
            <person name="De vries R.P."/>
            <person name="Grigoriev I.V."/>
            <person name="Mortensen U.H."/>
            <person name="Andersen M.R."/>
            <person name="Baker S.E."/>
        </authorList>
    </citation>
    <scope>NUCLEOTIDE SEQUENCE</scope>
    <source>
        <strain evidence="2">IBT 28561</strain>
    </source>
</reference>
<dbReference type="PANTHER" id="PTHR34310">
    <property type="entry name" value="DUF427 DOMAIN PROTEIN (AFU_ORTHOLOGUE AFUA_3G02220)"/>
    <property type="match status" value="1"/>
</dbReference>
<dbReference type="Gene3D" id="2.170.150.40">
    <property type="entry name" value="Domain of unknown function (DUF427)"/>
    <property type="match status" value="1"/>
</dbReference>
<dbReference type="RefSeq" id="XP_024690612.1">
    <property type="nucleotide sequence ID" value="XM_024833729.1"/>
</dbReference>
<evidence type="ECO:0000259" key="1">
    <source>
        <dbReference type="Pfam" id="PF04248"/>
    </source>
</evidence>
<comment type="caution">
    <text evidence="2">The sequence shown here is derived from an EMBL/GenBank/DDBJ whole genome shotgun (WGS) entry which is preliminary data.</text>
</comment>
<accession>A0A2I1CWM2</accession>
<gene>
    <name evidence="2" type="ORF">P168DRAFT_240725</name>
</gene>
<dbReference type="Proteomes" id="UP000234254">
    <property type="component" value="Unassembled WGS sequence"/>
</dbReference>
<evidence type="ECO:0000313" key="3">
    <source>
        <dbReference type="Proteomes" id="UP000234254"/>
    </source>
</evidence>
<keyword evidence="3" id="KW-1185">Reference proteome</keyword>
<feature type="domain" description="DUF427" evidence="1">
    <location>
        <begin position="6"/>
        <end position="90"/>
    </location>
</feature>
<dbReference type="InterPro" id="IPR038694">
    <property type="entry name" value="DUF427_sf"/>
</dbReference>
<organism evidence="2 3">
    <name type="scientific">Aspergillus campestris (strain IBT 28561)</name>
    <dbReference type="NCBI Taxonomy" id="1392248"/>
    <lineage>
        <taxon>Eukaryota</taxon>
        <taxon>Fungi</taxon>
        <taxon>Dikarya</taxon>
        <taxon>Ascomycota</taxon>
        <taxon>Pezizomycotina</taxon>
        <taxon>Eurotiomycetes</taxon>
        <taxon>Eurotiomycetidae</taxon>
        <taxon>Eurotiales</taxon>
        <taxon>Aspergillaceae</taxon>
        <taxon>Aspergillus</taxon>
        <taxon>Aspergillus subgen. Circumdati</taxon>
    </lineage>
</organism>
<evidence type="ECO:0000313" key="2">
    <source>
        <dbReference type="EMBL" id="PKY02018.1"/>
    </source>
</evidence>
<name>A0A2I1CWM2_ASPC2</name>
<dbReference type="Pfam" id="PF04248">
    <property type="entry name" value="NTP_transf_9"/>
    <property type="match status" value="1"/>
</dbReference>
<sequence>MPLATASLNGTTLAETDTWETVEGNIYFPPESIKDKSLFVPSDMTTYCPWKGDASYYNVVIGDKKIRDAAWYYARPYDAAIKIKNHIAFCGYSFQHALS</sequence>
<dbReference type="InterPro" id="IPR007361">
    <property type="entry name" value="DUF427"/>
</dbReference>
<dbReference type="AlphaFoldDB" id="A0A2I1CWM2"/>
<protein>
    <submittedName>
        <fullName evidence="2">DUF427-domain-containing protein</fullName>
    </submittedName>
</protein>
<proteinExistence type="predicted"/>